<feature type="compositionally biased region" description="Pro residues" evidence="11">
    <location>
        <begin position="35"/>
        <end position="49"/>
    </location>
</feature>
<evidence type="ECO:0000313" key="13">
    <source>
        <dbReference type="Proteomes" id="UP000694867"/>
    </source>
</evidence>
<keyword evidence="3" id="KW-0677">Repeat</keyword>
<evidence type="ECO:0000256" key="10">
    <source>
        <dbReference type="PROSITE-ProRule" id="PRU00042"/>
    </source>
</evidence>
<evidence type="ECO:0000256" key="7">
    <source>
        <dbReference type="ARBA" id="ARBA00023125"/>
    </source>
</evidence>
<keyword evidence="6" id="KW-0805">Transcription regulation</keyword>
<dbReference type="RefSeq" id="XP_028966511.1">
    <property type="nucleotide sequence ID" value="XM_029110678.1"/>
</dbReference>
<keyword evidence="13" id="KW-1185">Reference proteome</keyword>
<feature type="region of interest" description="Disordered" evidence="11">
    <location>
        <begin position="158"/>
        <end position="247"/>
    </location>
</feature>
<dbReference type="Proteomes" id="UP000694867">
    <property type="component" value="Unplaced"/>
</dbReference>
<keyword evidence="9" id="KW-0539">Nucleus</keyword>
<evidence type="ECO:0000256" key="1">
    <source>
        <dbReference type="ARBA" id="ARBA00004123"/>
    </source>
</evidence>
<dbReference type="Pfam" id="PF00096">
    <property type="entry name" value="zf-C2H2"/>
    <property type="match status" value="2"/>
</dbReference>
<name>A0AAJ7WGR9_9ACAR</name>
<feature type="compositionally biased region" description="Pro residues" evidence="11">
    <location>
        <begin position="196"/>
        <end position="210"/>
    </location>
</feature>
<dbReference type="FunFam" id="3.30.160.60:FF:001228">
    <property type="entry name" value="Zinc finger protein 236"/>
    <property type="match status" value="1"/>
</dbReference>
<dbReference type="InterPro" id="IPR050589">
    <property type="entry name" value="Ikaros_C2H2-ZF"/>
</dbReference>
<dbReference type="GeneID" id="100900819"/>
<accession>A0AAJ7WGR9</accession>
<evidence type="ECO:0000256" key="9">
    <source>
        <dbReference type="ARBA" id="ARBA00023242"/>
    </source>
</evidence>
<dbReference type="KEGG" id="goe:100900819"/>
<feature type="compositionally biased region" description="Low complexity" evidence="11">
    <location>
        <begin position="124"/>
        <end position="141"/>
    </location>
</feature>
<protein>
    <submittedName>
        <fullName evidence="14">Fez family zinc finger protein erm</fullName>
    </submittedName>
</protein>
<feature type="domain" description="C2H2-type" evidence="12">
    <location>
        <begin position="76"/>
        <end position="104"/>
    </location>
</feature>
<dbReference type="GO" id="GO:0000978">
    <property type="term" value="F:RNA polymerase II cis-regulatory region sequence-specific DNA binding"/>
    <property type="evidence" value="ECO:0007669"/>
    <property type="project" value="TreeGrafter"/>
</dbReference>
<dbReference type="SUPFAM" id="SSF57667">
    <property type="entry name" value="beta-beta-alpha zinc fingers"/>
    <property type="match status" value="3"/>
</dbReference>
<evidence type="ECO:0000256" key="3">
    <source>
        <dbReference type="ARBA" id="ARBA00022737"/>
    </source>
</evidence>
<sequence length="685" mass="75013">MIQLELFERSLDAMDYMSQLNQMHQLLQQQRASPLVPPQPLLSPLPQIPSPTGNNGGPLRAPQSSRRPSAAAAKPFTCNECGRGFKYLHTLRFHVKTSHDSDGGGAEPSPTLSHRLSRMRREPAGGSTSPPSPTMSPVFPSSKRDQLQMMGQAMPLLKKSLDGGNSDDQPLSLTKRTSPGVGTIPSPPMLLSTNPTPSPSSMPSPMPSPMSSPVVSTSGGHPCQGSGQQGHGSNPPTAPSTPTPQESFHAPSILQLMKSMHVESQTNLAIQIKGVLPDGSNMKQFVLFRCGICNRTKASLERLLGHLIWFHFADNRKKHCNKCGALFRLKDQLDNHMKLHQLAKENANNHDGQKHHRETRTELTEDFEDRRSSIKREPEDSNLHANSNNNQILPQNMGTTPTHHAPAEELKKKVSSATDGSLPFHCNFCDKSFDRLFSLQRHERIHTGVKPCYCKVCGRGFSERRNLRHHMIRFHADDEIKEQFKDELRGFDVRKLGALQAEDDLEMEEEADADRDSLDREASVDRLDRGFTSSPEQPPSTAGSDDLKSAVSLRSEVPPGAMELVQRLSQSPPSPSAQAAFAKASSFLALMAQQNQLQNVQQIQNSLAAFAPPSSKRRKGIPTKYTDGPGGLDETGALHGLPPPTEGLFDLSAQGQAQTLNNNSATPEETKLPSMPTDLSVGSEH</sequence>
<evidence type="ECO:0000256" key="2">
    <source>
        <dbReference type="ARBA" id="ARBA00022723"/>
    </source>
</evidence>
<feature type="region of interest" description="Disordered" evidence="11">
    <location>
        <begin position="612"/>
        <end position="685"/>
    </location>
</feature>
<evidence type="ECO:0000259" key="12">
    <source>
        <dbReference type="PROSITE" id="PS50157"/>
    </source>
</evidence>
<dbReference type="PANTHER" id="PTHR24404">
    <property type="entry name" value="ZINC FINGER PROTEIN"/>
    <property type="match status" value="1"/>
</dbReference>
<keyword evidence="8" id="KW-0804">Transcription</keyword>
<feature type="region of interest" description="Disordered" evidence="11">
    <location>
        <begin position="504"/>
        <end position="550"/>
    </location>
</feature>
<dbReference type="InterPro" id="IPR013087">
    <property type="entry name" value="Znf_C2H2_type"/>
</dbReference>
<proteinExistence type="predicted"/>
<feature type="domain" description="C2H2-type" evidence="12">
    <location>
        <begin position="318"/>
        <end position="345"/>
    </location>
</feature>
<dbReference type="GO" id="GO:0005634">
    <property type="term" value="C:nucleus"/>
    <property type="evidence" value="ECO:0007669"/>
    <property type="project" value="UniProtKB-SubCell"/>
</dbReference>
<dbReference type="FunFam" id="3.30.160.60:FF:000100">
    <property type="entry name" value="Zinc finger 45-like"/>
    <property type="match status" value="1"/>
</dbReference>
<feature type="compositionally biased region" description="Polar residues" evidence="11">
    <location>
        <begin position="383"/>
        <end position="402"/>
    </location>
</feature>
<dbReference type="GO" id="GO:0006357">
    <property type="term" value="P:regulation of transcription by RNA polymerase II"/>
    <property type="evidence" value="ECO:0007669"/>
    <property type="project" value="TreeGrafter"/>
</dbReference>
<feature type="domain" description="C2H2-type" evidence="12">
    <location>
        <begin position="424"/>
        <end position="451"/>
    </location>
</feature>
<dbReference type="PANTHER" id="PTHR24404:SF114">
    <property type="entry name" value="KLUMPFUSS, ISOFORM B-RELATED"/>
    <property type="match status" value="1"/>
</dbReference>
<keyword evidence="4 10" id="KW-0863">Zinc-finger</keyword>
<keyword evidence="2" id="KW-0479">Metal-binding</keyword>
<evidence type="ECO:0000313" key="14">
    <source>
        <dbReference type="RefSeq" id="XP_028966511.1"/>
    </source>
</evidence>
<feature type="compositionally biased region" description="Polar residues" evidence="11">
    <location>
        <begin position="531"/>
        <end position="543"/>
    </location>
</feature>
<keyword evidence="5" id="KW-0862">Zinc</keyword>
<organism evidence="13 14">
    <name type="scientific">Galendromus occidentalis</name>
    <name type="common">western predatory mite</name>
    <dbReference type="NCBI Taxonomy" id="34638"/>
    <lineage>
        <taxon>Eukaryota</taxon>
        <taxon>Metazoa</taxon>
        <taxon>Ecdysozoa</taxon>
        <taxon>Arthropoda</taxon>
        <taxon>Chelicerata</taxon>
        <taxon>Arachnida</taxon>
        <taxon>Acari</taxon>
        <taxon>Parasitiformes</taxon>
        <taxon>Mesostigmata</taxon>
        <taxon>Gamasina</taxon>
        <taxon>Phytoseioidea</taxon>
        <taxon>Phytoseiidae</taxon>
        <taxon>Typhlodrominae</taxon>
        <taxon>Galendromus</taxon>
    </lineage>
</organism>
<evidence type="ECO:0000256" key="6">
    <source>
        <dbReference type="ARBA" id="ARBA00023015"/>
    </source>
</evidence>
<feature type="compositionally biased region" description="Basic and acidic residues" evidence="11">
    <location>
        <begin position="359"/>
        <end position="382"/>
    </location>
</feature>
<reference evidence="14" key="1">
    <citation type="submission" date="2025-08" db="UniProtKB">
        <authorList>
            <consortium name="RefSeq"/>
        </authorList>
    </citation>
    <scope>IDENTIFICATION</scope>
</reference>
<feature type="region of interest" description="Disordered" evidence="11">
    <location>
        <begin position="345"/>
        <end position="414"/>
    </location>
</feature>
<dbReference type="Gene3D" id="3.30.160.60">
    <property type="entry name" value="Classic Zinc Finger"/>
    <property type="match status" value="3"/>
</dbReference>
<dbReference type="InterPro" id="IPR036236">
    <property type="entry name" value="Znf_C2H2_sf"/>
</dbReference>
<dbReference type="SMART" id="SM00355">
    <property type="entry name" value="ZnF_C2H2"/>
    <property type="match status" value="5"/>
</dbReference>
<feature type="compositionally biased region" description="Polar residues" evidence="11">
    <location>
        <begin position="166"/>
        <end position="177"/>
    </location>
</feature>
<keyword evidence="7" id="KW-0238">DNA-binding</keyword>
<comment type="subcellular location">
    <subcellularLocation>
        <location evidence="1">Nucleus</location>
    </subcellularLocation>
</comment>
<dbReference type="AlphaFoldDB" id="A0AAJ7WGR9"/>
<dbReference type="PROSITE" id="PS00028">
    <property type="entry name" value="ZINC_FINGER_C2H2_1"/>
    <property type="match status" value="4"/>
</dbReference>
<evidence type="ECO:0000256" key="4">
    <source>
        <dbReference type="ARBA" id="ARBA00022771"/>
    </source>
</evidence>
<dbReference type="GO" id="GO:0008270">
    <property type="term" value="F:zinc ion binding"/>
    <property type="evidence" value="ECO:0007669"/>
    <property type="project" value="UniProtKB-KW"/>
</dbReference>
<feature type="compositionally biased region" description="Basic and acidic residues" evidence="11">
    <location>
        <begin position="514"/>
        <end position="529"/>
    </location>
</feature>
<dbReference type="GO" id="GO:0003700">
    <property type="term" value="F:DNA-binding transcription factor activity"/>
    <property type="evidence" value="ECO:0007669"/>
    <property type="project" value="TreeGrafter"/>
</dbReference>
<feature type="region of interest" description="Disordered" evidence="11">
    <location>
        <begin position="119"/>
        <end position="141"/>
    </location>
</feature>
<feature type="compositionally biased region" description="Polar residues" evidence="11">
    <location>
        <begin position="653"/>
        <end position="667"/>
    </location>
</feature>
<feature type="compositionally biased region" description="Low complexity" evidence="11">
    <location>
        <begin position="58"/>
        <end position="71"/>
    </location>
</feature>
<feature type="domain" description="C2H2-type" evidence="12">
    <location>
        <begin position="452"/>
        <end position="480"/>
    </location>
</feature>
<feature type="region of interest" description="Disordered" evidence="11">
    <location>
        <begin position="29"/>
        <end position="71"/>
    </location>
</feature>
<feature type="compositionally biased region" description="Acidic residues" evidence="11">
    <location>
        <begin position="504"/>
        <end position="513"/>
    </location>
</feature>
<evidence type="ECO:0000256" key="5">
    <source>
        <dbReference type="ARBA" id="ARBA00022833"/>
    </source>
</evidence>
<evidence type="ECO:0000256" key="8">
    <source>
        <dbReference type="ARBA" id="ARBA00023163"/>
    </source>
</evidence>
<evidence type="ECO:0000256" key="11">
    <source>
        <dbReference type="SAM" id="MobiDB-lite"/>
    </source>
</evidence>
<gene>
    <name evidence="14" type="primary">LOC100900819</name>
</gene>
<dbReference type="PROSITE" id="PS50157">
    <property type="entry name" value="ZINC_FINGER_C2H2_2"/>
    <property type="match status" value="4"/>
</dbReference>